<dbReference type="InterPro" id="IPR036188">
    <property type="entry name" value="FAD/NAD-bd_sf"/>
</dbReference>
<dbReference type="OrthoDB" id="5486443at2"/>
<gene>
    <name evidence="2" type="ORF">D7V88_03025</name>
</gene>
<protein>
    <submittedName>
        <fullName evidence="2">FAD-binding oxidoreductase</fullName>
    </submittedName>
</protein>
<evidence type="ECO:0000313" key="2">
    <source>
        <dbReference type="EMBL" id="RKG93328.1"/>
    </source>
</evidence>
<sequence>MTRDVRRYDVVLVGGGITGLMLSHKLSRLGLRLLLLEKQPTLASGPSTRNEGWLHRGSYHAGSIRDRENAVQVARRCIYGHEQIRAFAPEAVEDADRTPLVLVRDVDRVQELTSRWDEAGVWYRPRARAAAVSSFPAADLSRAAAIFEVADVSLNTRMLYRKLYTSAQQGGTEVLTGARLERINGLEASVVTADGQTLHVEAGLFVYSAGFGARDLFRDFFKLELPIRYWKSHLVVVPRLGAHGLFYVDPHEAAMMHHGGYSIVGLNEDALLCTEPDYNVIEEKAGNLHRALERLVPGWKRGTPFTDVACTKVDFSPDAGAARSLNIAIHEPVPGHICILPGKMTETPFLTDVLTARLYERLEDGLIAKRPCDVLHANLTLHRREPSHAA</sequence>
<dbReference type="RefSeq" id="WP_120539063.1">
    <property type="nucleotide sequence ID" value="NZ_RAVZ01000010.1"/>
</dbReference>
<name>A0A3A8JE87_9BACT</name>
<keyword evidence="3" id="KW-1185">Reference proteome</keyword>
<dbReference type="PANTHER" id="PTHR13847">
    <property type="entry name" value="SARCOSINE DEHYDROGENASE-RELATED"/>
    <property type="match status" value="1"/>
</dbReference>
<dbReference type="SUPFAM" id="SSF51905">
    <property type="entry name" value="FAD/NAD(P)-binding domain"/>
    <property type="match status" value="1"/>
</dbReference>
<comment type="caution">
    <text evidence="2">The sequence shown here is derived from an EMBL/GenBank/DDBJ whole genome shotgun (WGS) entry which is preliminary data.</text>
</comment>
<feature type="domain" description="FAD dependent oxidoreductase" evidence="1">
    <location>
        <begin position="9"/>
        <end position="302"/>
    </location>
</feature>
<dbReference type="Pfam" id="PF01266">
    <property type="entry name" value="DAO"/>
    <property type="match status" value="1"/>
</dbReference>
<evidence type="ECO:0000259" key="1">
    <source>
        <dbReference type="Pfam" id="PF01266"/>
    </source>
</evidence>
<dbReference type="Proteomes" id="UP000268094">
    <property type="component" value="Unassembled WGS sequence"/>
</dbReference>
<dbReference type="AlphaFoldDB" id="A0A3A8JE87"/>
<organism evidence="2 3">
    <name type="scientific">Corallococcus terminator</name>
    <dbReference type="NCBI Taxonomy" id="2316733"/>
    <lineage>
        <taxon>Bacteria</taxon>
        <taxon>Pseudomonadati</taxon>
        <taxon>Myxococcota</taxon>
        <taxon>Myxococcia</taxon>
        <taxon>Myxococcales</taxon>
        <taxon>Cystobacterineae</taxon>
        <taxon>Myxococcaceae</taxon>
        <taxon>Corallococcus</taxon>
    </lineage>
</organism>
<accession>A0A3A8JE87</accession>
<dbReference type="InterPro" id="IPR006076">
    <property type="entry name" value="FAD-dep_OxRdtase"/>
</dbReference>
<reference evidence="3" key="1">
    <citation type="submission" date="2018-09" db="EMBL/GenBank/DDBJ databases">
        <authorList>
            <person name="Livingstone P.G."/>
            <person name="Whitworth D.E."/>
        </authorList>
    </citation>
    <scope>NUCLEOTIDE SEQUENCE [LARGE SCALE GENOMIC DNA]</scope>
    <source>
        <strain evidence="3">CA054A</strain>
    </source>
</reference>
<dbReference type="GO" id="GO:0005737">
    <property type="term" value="C:cytoplasm"/>
    <property type="evidence" value="ECO:0007669"/>
    <property type="project" value="TreeGrafter"/>
</dbReference>
<dbReference type="Gene3D" id="3.30.9.10">
    <property type="entry name" value="D-Amino Acid Oxidase, subunit A, domain 2"/>
    <property type="match status" value="1"/>
</dbReference>
<dbReference type="EMBL" id="RAVZ01000010">
    <property type="protein sequence ID" value="RKG93328.1"/>
    <property type="molecule type" value="Genomic_DNA"/>
</dbReference>
<dbReference type="Gene3D" id="3.50.50.60">
    <property type="entry name" value="FAD/NAD(P)-binding domain"/>
    <property type="match status" value="1"/>
</dbReference>
<proteinExistence type="predicted"/>
<evidence type="ECO:0000313" key="3">
    <source>
        <dbReference type="Proteomes" id="UP000268094"/>
    </source>
</evidence>